<name>A0A8K0GF98_IGNLU</name>
<organism evidence="5 6">
    <name type="scientific">Ignelater luminosus</name>
    <name type="common">Cucubano</name>
    <name type="synonym">Pyrophorus luminosus</name>
    <dbReference type="NCBI Taxonomy" id="2038154"/>
    <lineage>
        <taxon>Eukaryota</taxon>
        <taxon>Metazoa</taxon>
        <taxon>Ecdysozoa</taxon>
        <taxon>Arthropoda</taxon>
        <taxon>Hexapoda</taxon>
        <taxon>Insecta</taxon>
        <taxon>Pterygota</taxon>
        <taxon>Neoptera</taxon>
        <taxon>Endopterygota</taxon>
        <taxon>Coleoptera</taxon>
        <taxon>Polyphaga</taxon>
        <taxon>Elateriformia</taxon>
        <taxon>Elateroidea</taxon>
        <taxon>Elateridae</taxon>
        <taxon>Agrypninae</taxon>
        <taxon>Pyrophorini</taxon>
        <taxon>Ignelater</taxon>
    </lineage>
</organism>
<reference evidence="5" key="1">
    <citation type="submission" date="2019-08" db="EMBL/GenBank/DDBJ databases">
        <title>The genome of the North American firefly Photinus pyralis.</title>
        <authorList>
            <consortium name="Photinus pyralis genome working group"/>
            <person name="Fallon T.R."/>
            <person name="Sander Lower S.E."/>
            <person name="Weng J.-K."/>
        </authorList>
    </citation>
    <scope>NUCLEOTIDE SEQUENCE</scope>
    <source>
        <strain evidence="5">TRF0915ILg1</strain>
        <tissue evidence="5">Whole body</tissue>
    </source>
</reference>
<sequence length="130" mass="15485">MALNSIRSLCSVFYSISNISNCSLQQLRTKWVDARMIRDVKRRKMVTEYAPLRLRLNSLRKNDILPRELREITDAEIHALPRDSAWRRLTNRCVITSRPRGVVCRWRLSRIMFRHLADYNKLAGIQRAMW</sequence>
<dbReference type="PANTHER" id="PTHR19836:SF19">
    <property type="entry name" value="SMALL RIBOSOMAL SUBUNIT PROTEIN US14M"/>
    <property type="match status" value="1"/>
</dbReference>
<dbReference type="FunFam" id="1.10.287.1480:FF:000001">
    <property type="entry name" value="30S ribosomal protein S14"/>
    <property type="match status" value="1"/>
</dbReference>
<dbReference type="InterPro" id="IPR001209">
    <property type="entry name" value="Ribosomal_uS14"/>
</dbReference>
<protein>
    <recommendedName>
        <fullName evidence="4">28S ribosomal protein S14, mitochondrial</fullName>
    </recommendedName>
</protein>
<dbReference type="Pfam" id="PF00253">
    <property type="entry name" value="Ribosomal_S14"/>
    <property type="match status" value="1"/>
</dbReference>
<keyword evidence="3" id="KW-0687">Ribonucleoprotein</keyword>
<comment type="caution">
    <text evidence="5">The sequence shown here is derived from an EMBL/GenBank/DDBJ whole genome shotgun (WGS) entry which is preliminary data.</text>
</comment>
<dbReference type="GO" id="GO:0006412">
    <property type="term" value="P:translation"/>
    <property type="evidence" value="ECO:0007669"/>
    <property type="project" value="InterPro"/>
</dbReference>
<dbReference type="SUPFAM" id="SSF57716">
    <property type="entry name" value="Glucocorticoid receptor-like (DNA-binding domain)"/>
    <property type="match status" value="1"/>
</dbReference>
<dbReference type="PANTHER" id="PTHR19836">
    <property type="entry name" value="30S RIBOSOMAL PROTEIN S14"/>
    <property type="match status" value="1"/>
</dbReference>
<dbReference type="OrthoDB" id="413436at2759"/>
<evidence type="ECO:0000313" key="5">
    <source>
        <dbReference type="EMBL" id="KAF2896038.1"/>
    </source>
</evidence>
<dbReference type="GO" id="GO:0005763">
    <property type="term" value="C:mitochondrial small ribosomal subunit"/>
    <property type="evidence" value="ECO:0007669"/>
    <property type="project" value="TreeGrafter"/>
</dbReference>
<dbReference type="AlphaFoldDB" id="A0A8K0GF98"/>
<evidence type="ECO:0000256" key="1">
    <source>
        <dbReference type="ARBA" id="ARBA00009083"/>
    </source>
</evidence>
<dbReference type="GO" id="GO:0003735">
    <property type="term" value="F:structural constituent of ribosome"/>
    <property type="evidence" value="ECO:0007669"/>
    <property type="project" value="InterPro"/>
</dbReference>
<evidence type="ECO:0000313" key="6">
    <source>
        <dbReference type="Proteomes" id="UP000801492"/>
    </source>
</evidence>
<gene>
    <name evidence="5" type="ORF">ILUMI_10131</name>
</gene>
<dbReference type="EMBL" id="VTPC01005425">
    <property type="protein sequence ID" value="KAF2896038.1"/>
    <property type="molecule type" value="Genomic_DNA"/>
</dbReference>
<evidence type="ECO:0000256" key="2">
    <source>
        <dbReference type="ARBA" id="ARBA00022980"/>
    </source>
</evidence>
<keyword evidence="2" id="KW-0689">Ribosomal protein</keyword>
<keyword evidence="6" id="KW-1185">Reference proteome</keyword>
<accession>A0A8K0GF98</accession>
<proteinExistence type="inferred from homology"/>
<comment type="similarity">
    <text evidence="1">Belongs to the universal ribosomal protein uS14 family.</text>
</comment>
<evidence type="ECO:0000256" key="4">
    <source>
        <dbReference type="ARBA" id="ARBA00083755"/>
    </source>
</evidence>
<evidence type="ECO:0000256" key="3">
    <source>
        <dbReference type="ARBA" id="ARBA00023274"/>
    </source>
</evidence>
<dbReference type="Gene3D" id="1.10.287.1480">
    <property type="match status" value="1"/>
</dbReference>
<dbReference type="Proteomes" id="UP000801492">
    <property type="component" value="Unassembled WGS sequence"/>
</dbReference>